<evidence type="ECO:0000256" key="4">
    <source>
        <dbReference type="ARBA" id="ARBA00022801"/>
    </source>
</evidence>
<dbReference type="Proteomes" id="UP000013097">
    <property type="component" value="Unassembled WGS sequence"/>
</dbReference>
<dbReference type="InterPro" id="IPR023170">
    <property type="entry name" value="HhH_base_excis_C"/>
</dbReference>
<dbReference type="GO" id="GO:0008534">
    <property type="term" value="F:oxidized purine nucleobase lesion DNA N-glycosylase activity"/>
    <property type="evidence" value="ECO:0007669"/>
    <property type="project" value="InterPro"/>
</dbReference>
<dbReference type="SUPFAM" id="SSF48150">
    <property type="entry name" value="DNA-glycosylase"/>
    <property type="match status" value="1"/>
</dbReference>
<keyword evidence="4" id="KW-0378">Hydrolase</keyword>
<reference evidence="11 12" key="1">
    <citation type="submission" date="2013-01" db="EMBL/GenBank/DDBJ databases">
        <title>The Genome Sequence of Clostridium colicanis 209318.</title>
        <authorList>
            <consortium name="The Broad Institute Genome Sequencing Platform"/>
            <person name="Earl A."/>
            <person name="Ward D."/>
            <person name="Feldgarden M."/>
            <person name="Gevers D."/>
            <person name="Courvalin P."/>
            <person name="Lambert T."/>
            <person name="Walker B."/>
            <person name="Young S.K."/>
            <person name="Zeng Q."/>
            <person name="Gargeya S."/>
            <person name="Fitzgerald M."/>
            <person name="Haas B."/>
            <person name="Abouelleil A."/>
            <person name="Alvarado L."/>
            <person name="Arachchi H.M."/>
            <person name="Berlin A.M."/>
            <person name="Chapman S.B."/>
            <person name="Dewar J."/>
            <person name="Goldberg J."/>
            <person name="Griggs A."/>
            <person name="Gujja S."/>
            <person name="Hansen M."/>
            <person name="Howarth C."/>
            <person name="Imamovic A."/>
            <person name="Larimer J."/>
            <person name="McCowan C."/>
            <person name="Murphy C."/>
            <person name="Neiman D."/>
            <person name="Pearson M."/>
            <person name="Priest M."/>
            <person name="Roberts A."/>
            <person name="Saif S."/>
            <person name="Shea T."/>
            <person name="Sisk P."/>
            <person name="Sykes S."/>
            <person name="Wortman J."/>
            <person name="Nusbaum C."/>
            <person name="Birren B."/>
        </authorList>
    </citation>
    <scope>NUCLEOTIDE SEQUENCE [LARGE SCALE GENOMIC DNA]</scope>
    <source>
        <strain evidence="11 12">209318</strain>
    </source>
</reference>
<dbReference type="Pfam" id="PF07934">
    <property type="entry name" value="OGG_N"/>
    <property type="match status" value="1"/>
</dbReference>
<dbReference type="Gene3D" id="1.10.1670.10">
    <property type="entry name" value="Helix-hairpin-Helix base-excision DNA repair enzymes (C-terminal)"/>
    <property type="match status" value="1"/>
</dbReference>
<dbReference type="GO" id="GO:0140078">
    <property type="term" value="F:class I DNA-(apurinic or apyrimidinic site) endonuclease activity"/>
    <property type="evidence" value="ECO:0007669"/>
    <property type="project" value="UniProtKB-EC"/>
</dbReference>
<evidence type="ECO:0000313" key="12">
    <source>
        <dbReference type="Proteomes" id="UP000013097"/>
    </source>
</evidence>
<keyword evidence="8" id="KW-0326">Glycosidase</keyword>
<dbReference type="PANTHER" id="PTHR10242:SF2">
    <property type="entry name" value="N-GLYCOSYLASE_DNA LYASE"/>
    <property type="match status" value="1"/>
</dbReference>
<dbReference type="HOGENOM" id="CLU_027543_3_0_9"/>
<gene>
    <name evidence="11" type="ORF">HMPREF1092_02297</name>
</gene>
<dbReference type="InterPro" id="IPR052054">
    <property type="entry name" value="Oxidative_DNA_repair_enzyme"/>
</dbReference>
<dbReference type="RefSeq" id="WP_002598773.1">
    <property type="nucleotide sequence ID" value="NZ_CAUWHC010000009.1"/>
</dbReference>
<keyword evidence="3" id="KW-0227">DNA damage</keyword>
<dbReference type="AlphaFoldDB" id="N9WCN4"/>
<comment type="catalytic activity">
    <reaction evidence="9">
        <text>2'-deoxyribonucleotide-(2'-deoxyribose 5'-phosphate)-2'-deoxyribonucleotide-DNA = a 3'-end 2'-deoxyribonucleotide-(2,3-dehydro-2,3-deoxyribose 5'-phosphate)-DNA + a 5'-end 5'-phospho-2'-deoxyribonucleoside-DNA + H(+)</text>
        <dbReference type="Rhea" id="RHEA:66592"/>
        <dbReference type="Rhea" id="RHEA-COMP:13180"/>
        <dbReference type="Rhea" id="RHEA-COMP:16897"/>
        <dbReference type="Rhea" id="RHEA-COMP:17067"/>
        <dbReference type="ChEBI" id="CHEBI:15378"/>
        <dbReference type="ChEBI" id="CHEBI:136412"/>
        <dbReference type="ChEBI" id="CHEBI:157695"/>
        <dbReference type="ChEBI" id="CHEBI:167181"/>
        <dbReference type="EC" id="4.2.99.18"/>
    </reaction>
</comment>
<keyword evidence="6" id="KW-0456">Lyase</keyword>
<keyword evidence="5" id="KW-0234">DNA repair</keyword>
<comment type="caution">
    <text evidence="11">The sequence shown here is derived from an EMBL/GenBank/DDBJ whole genome shotgun (WGS) entry which is preliminary data.</text>
</comment>
<dbReference type="EMBL" id="AGYT01000012">
    <property type="protein sequence ID" value="ENZ00645.1"/>
    <property type="molecule type" value="Genomic_DNA"/>
</dbReference>
<dbReference type="CDD" id="cd00056">
    <property type="entry name" value="ENDO3c"/>
    <property type="match status" value="1"/>
</dbReference>
<dbReference type="PANTHER" id="PTHR10242">
    <property type="entry name" value="8-OXOGUANINE DNA GLYCOSYLASE"/>
    <property type="match status" value="1"/>
</dbReference>
<comment type="similarity">
    <text evidence="1">Belongs to the type-1 OGG1 family.</text>
</comment>
<organism evidence="11 12">
    <name type="scientific">Clostridium thermobutyricum</name>
    <dbReference type="NCBI Taxonomy" id="29372"/>
    <lineage>
        <taxon>Bacteria</taxon>
        <taxon>Bacillati</taxon>
        <taxon>Bacillota</taxon>
        <taxon>Clostridia</taxon>
        <taxon>Eubacteriales</taxon>
        <taxon>Clostridiaceae</taxon>
        <taxon>Clostridium</taxon>
    </lineage>
</organism>
<dbReference type="GO" id="GO:0006289">
    <property type="term" value="P:nucleotide-excision repair"/>
    <property type="evidence" value="ECO:0007669"/>
    <property type="project" value="InterPro"/>
</dbReference>
<evidence type="ECO:0000256" key="6">
    <source>
        <dbReference type="ARBA" id="ARBA00023239"/>
    </source>
</evidence>
<evidence type="ECO:0000256" key="3">
    <source>
        <dbReference type="ARBA" id="ARBA00022763"/>
    </source>
</evidence>
<name>N9WCN4_9CLOT</name>
<dbReference type="SUPFAM" id="SSF55945">
    <property type="entry name" value="TATA-box binding protein-like"/>
    <property type="match status" value="1"/>
</dbReference>
<dbReference type="InterPro" id="IPR012904">
    <property type="entry name" value="OGG_N"/>
</dbReference>
<evidence type="ECO:0000256" key="5">
    <source>
        <dbReference type="ARBA" id="ARBA00023204"/>
    </source>
</evidence>
<sequence length="298" mass="34599">MDYKDIKYLEDKVILEGVKNFNIKQILECGQCFRWDKVGEMNYIIVAFGKVLEILQEEDKVTFLNTNKEDFEKIWFKYFDLDRDYDAIKAALSFDDTLKSSVEYGYGIRLINQEAFELLISFIISARNSIPSIKKTILKISQRWGNEIQYKGNIYYTFPTPEMLKDATEDEIRETGASFRSKYIVDTVKNVNDDLNNPDGTYNLERIISLSDDECHTALQAFKGVGAKVADCIMLFSMGKQSAFPVDVWVKRAMMHFYNAEEGSLNKIRIFGRTKFGQYAGFAQQYLFYYARENGIKL</sequence>
<dbReference type="Pfam" id="PF00730">
    <property type="entry name" value="HhH-GPD"/>
    <property type="match status" value="1"/>
</dbReference>
<evidence type="ECO:0000256" key="1">
    <source>
        <dbReference type="ARBA" id="ARBA00010679"/>
    </source>
</evidence>
<dbReference type="InterPro" id="IPR003265">
    <property type="entry name" value="HhH-GPD_domain"/>
</dbReference>
<keyword evidence="7" id="KW-0511">Multifunctional enzyme</keyword>
<evidence type="ECO:0000256" key="7">
    <source>
        <dbReference type="ARBA" id="ARBA00023268"/>
    </source>
</evidence>
<dbReference type="PATRIC" id="fig|999411.4.peg.2250"/>
<dbReference type="SMART" id="SM00478">
    <property type="entry name" value="ENDO3c"/>
    <property type="match status" value="1"/>
</dbReference>
<dbReference type="eggNOG" id="COG0122">
    <property type="taxonomic scope" value="Bacteria"/>
</dbReference>
<accession>N9WCN4</accession>
<evidence type="ECO:0000313" key="11">
    <source>
        <dbReference type="EMBL" id="ENZ00645.1"/>
    </source>
</evidence>
<protein>
    <recommendedName>
        <fullName evidence="2">DNA-(apurinic or apyrimidinic site) lyase</fullName>
        <ecNumber evidence="2">4.2.99.18</ecNumber>
    </recommendedName>
</protein>
<proteinExistence type="inferred from homology"/>
<dbReference type="GO" id="GO:0003684">
    <property type="term" value="F:damaged DNA binding"/>
    <property type="evidence" value="ECO:0007669"/>
    <property type="project" value="InterPro"/>
</dbReference>
<evidence type="ECO:0000256" key="8">
    <source>
        <dbReference type="ARBA" id="ARBA00023295"/>
    </source>
</evidence>
<keyword evidence="12" id="KW-1185">Reference proteome</keyword>
<feature type="domain" description="HhH-GPD" evidence="10">
    <location>
        <begin position="124"/>
        <end position="292"/>
    </location>
</feature>
<dbReference type="GO" id="GO:0006284">
    <property type="term" value="P:base-excision repair"/>
    <property type="evidence" value="ECO:0007669"/>
    <property type="project" value="InterPro"/>
</dbReference>
<evidence type="ECO:0000256" key="9">
    <source>
        <dbReference type="ARBA" id="ARBA00044632"/>
    </source>
</evidence>
<dbReference type="Gene3D" id="1.10.340.30">
    <property type="entry name" value="Hypothetical protein, domain 2"/>
    <property type="match status" value="1"/>
</dbReference>
<dbReference type="EC" id="4.2.99.18" evidence="2"/>
<evidence type="ECO:0000259" key="10">
    <source>
        <dbReference type="SMART" id="SM00478"/>
    </source>
</evidence>
<evidence type="ECO:0000256" key="2">
    <source>
        <dbReference type="ARBA" id="ARBA00012720"/>
    </source>
</evidence>
<dbReference type="InterPro" id="IPR011257">
    <property type="entry name" value="DNA_glycosylase"/>
</dbReference>
<dbReference type="Gene3D" id="3.30.310.260">
    <property type="match status" value="1"/>
</dbReference>